<dbReference type="Pfam" id="PF05193">
    <property type="entry name" value="Peptidase_M16_C"/>
    <property type="match status" value="1"/>
</dbReference>
<dbReference type="InterPro" id="IPR007863">
    <property type="entry name" value="Peptidase_M16_C"/>
</dbReference>
<dbReference type="SUPFAM" id="SSF63411">
    <property type="entry name" value="LuxS/MPP-like metallohydrolase"/>
    <property type="match status" value="4"/>
</dbReference>
<dbReference type="InterPro" id="IPR011249">
    <property type="entry name" value="Metalloenz_LuxS/M16"/>
</dbReference>
<dbReference type="GO" id="GO:0046872">
    <property type="term" value="F:metal ion binding"/>
    <property type="evidence" value="ECO:0007669"/>
    <property type="project" value="InterPro"/>
</dbReference>
<sequence>MAQSQEHFGNFDLVKRVKLDFTDVSVSKWRSRITGLTVVHLDYEAPIVNGYFVIPTEIFDDSGCPHTLEHLVFMGSEKYPYKGILDLLANRGFSNGTNAWTDTDHTAYTISTAGEQGFLQLLPIYVDHILYPTITNAGFVTEVHHIDGKGHDSGVVYSEMQGRENTSGSAYRSETGGLMEALRVLSAQQIRDYHSTYYVPHNLHLIVAGKFSSGTSALLQVVQDKVEPTLIEHGQNKGPRPSGWKRPFVETPSANRQPIAKQVQTVVEFPEQDESMGELGLDILSTYLASSAVAPLNKEFVEIENPLCSYIYFSEDVRTTRTDLPIYIGSVPTEHLDGFPEKLRTSLKRIADEGIDMERMKITINRDERQLRSKLESAKGDTFSTTIISDVLYGAEDGSELHQSMDEIKYYEQLKQWSSAQWADLIRKYYVDPPAIVVVGKPSASLAEKIEKDETARTDAQVKALGPEGLKKAEAALEAAKAEHDRRIPDGILNTFPVPDVKSISWIPVETVQEPGSGRQRADFVSESSKLKRYIDSDGQTLPFFVEYDQVESDFVTIHAYASLADLSDDLRPYVFAYLSSFFSLPVKRESGERLNHEEVINKLENETVSYDAGLGIGGAFTDLFRVSIKVETALYDTAVSWLKDLLYHSEFDKDRLAVVLAKIQQSLPESKRDGSTVLNSLWTNLIYSEKSTSRAGGVLSLVESIPRLAKKLQENPAEVVQEFEQIRSFITKPNGLRFSVTGNVLAVDKPRSTWKKYFALPSVPLSPVPHASETLSELGKQLSRKATVMSLPTIESSFATHTTKGIQGFNDPKYPAARLALEVLNATESYLWRYIRGSGLAYGAYVSLDLEAGLLNFSLYRSSNSVAAFEEAKKVITGLVDGSIDLDVHTLDAAKSTIVYGVAKNVSTAGRAAVVSFTNQGLKGLPQRYQIDLLEKYQAVTKEDVLAALRDHFLPLFDPSSSIAVVVTAPSKAEGISKSLQAEGFDVTQRVLEVDPSELEEGSEEGESDSEDESESDASR</sequence>
<evidence type="ECO:0000259" key="3">
    <source>
        <dbReference type="Pfam" id="PF05193"/>
    </source>
</evidence>
<accession>A0A4Q2DVS8</accession>
<evidence type="ECO:0000313" key="4">
    <source>
        <dbReference type="EMBL" id="RXW24750.1"/>
    </source>
</evidence>
<protein>
    <recommendedName>
        <fullName evidence="6">Mitochondrial presequence protease</fullName>
    </recommendedName>
</protein>
<reference evidence="4 5" key="1">
    <citation type="submission" date="2019-01" db="EMBL/GenBank/DDBJ databases">
        <title>Draft genome sequence of Psathyrella aberdarensis IHI B618.</title>
        <authorList>
            <person name="Buettner E."/>
            <person name="Kellner H."/>
        </authorList>
    </citation>
    <scope>NUCLEOTIDE SEQUENCE [LARGE SCALE GENOMIC DNA]</scope>
    <source>
        <strain evidence="4 5">IHI B618</strain>
    </source>
</reference>
<dbReference type="AlphaFoldDB" id="A0A4Q2DVS8"/>
<dbReference type="STRING" id="2316362.A0A4Q2DVS8"/>
<dbReference type="Gene3D" id="3.30.830.10">
    <property type="entry name" value="Metalloenzyme, LuxS/M16 peptidase-like"/>
    <property type="match status" value="4"/>
</dbReference>
<dbReference type="OrthoDB" id="4953at2759"/>
<dbReference type="PANTHER" id="PTHR43016">
    <property type="entry name" value="PRESEQUENCE PROTEASE"/>
    <property type="match status" value="1"/>
</dbReference>
<dbReference type="FunFam" id="3.30.830.10:FF:000031">
    <property type="entry name" value="Putative zinc metalloprotease"/>
    <property type="match status" value="1"/>
</dbReference>
<organism evidence="4 5">
    <name type="scientific">Candolleomyces aberdarensis</name>
    <dbReference type="NCBI Taxonomy" id="2316362"/>
    <lineage>
        <taxon>Eukaryota</taxon>
        <taxon>Fungi</taxon>
        <taxon>Dikarya</taxon>
        <taxon>Basidiomycota</taxon>
        <taxon>Agaricomycotina</taxon>
        <taxon>Agaricomycetes</taxon>
        <taxon>Agaricomycetidae</taxon>
        <taxon>Agaricales</taxon>
        <taxon>Agaricineae</taxon>
        <taxon>Psathyrellaceae</taxon>
        <taxon>Candolleomyces</taxon>
    </lineage>
</organism>
<evidence type="ECO:0000313" key="5">
    <source>
        <dbReference type="Proteomes" id="UP000290288"/>
    </source>
</evidence>
<evidence type="ECO:0000256" key="1">
    <source>
        <dbReference type="SAM" id="MobiDB-lite"/>
    </source>
</evidence>
<feature type="compositionally biased region" description="Acidic residues" evidence="1">
    <location>
        <begin position="996"/>
        <end position="1021"/>
    </location>
</feature>
<keyword evidence="5" id="KW-1185">Reference proteome</keyword>
<dbReference type="Proteomes" id="UP000290288">
    <property type="component" value="Unassembled WGS sequence"/>
</dbReference>
<dbReference type="Pfam" id="PF00675">
    <property type="entry name" value="Peptidase_M16"/>
    <property type="match status" value="1"/>
</dbReference>
<gene>
    <name evidence="4" type="ORF">EST38_g1107</name>
</gene>
<dbReference type="FunFam" id="3.30.830.10:FF:000015">
    <property type="entry name" value="Putative zinc metalloprotease"/>
    <property type="match status" value="1"/>
</dbReference>
<evidence type="ECO:0000259" key="2">
    <source>
        <dbReference type="Pfam" id="PF00675"/>
    </source>
</evidence>
<evidence type="ECO:0008006" key="6">
    <source>
        <dbReference type="Google" id="ProtNLM"/>
    </source>
</evidence>
<feature type="domain" description="Peptidase M16 N-terminal" evidence="2">
    <location>
        <begin position="61"/>
        <end position="132"/>
    </location>
</feature>
<comment type="caution">
    <text evidence="4">The sequence shown here is derived from an EMBL/GenBank/DDBJ whole genome shotgun (WGS) entry which is preliminary data.</text>
</comment>
<name>A0A4Q2DVS8_9AGAR</name>
<proteinExistence type="predicted"/>
<dbReference type="EMBL" id="SDEE01000014">
    <property type="protein sequence ID" value="RXW24750.1"/>
    <property type="molecule type" value="Genomic_DNA"/>
</dbReference>
<dbReference type="PANTHER" id="PTHR43016:SF16">
    <property type="entry name" value="METALLOPROTEASE, PUTATIVE (AFU_ORTHOLOGUE AFUA_4G07610)-RELATED"/>
    <property type="match status" value="1"/>
</dbReference>
<dbReference type="InterPro" id="IPR011765">
    <property type="entry name" value="Pept_M16_N"/>
</dbReference>
<feature type="domain" description="Peptidase M16 C-terminal" evidence="3">
    <location>
        <begin position="185"/>
        <end position="363"/>
    </location>
</feature>
<feature type="region of interest" description="Disordered" evidence="1">
    <location>
        <begin position="988"/>
        <end position="1021"/>
    </location>
</feature>